<accession>A0A0A9QCF8</accession>
<name>A0A0A9QCF8_ARUDO</name>
<evidence type="ECO:0000313" key="1">
    <source>
        <dbReference type="EMBL" id="JAD41000.1"/>
    </source>
</evidence>
<dbReference type="EMBL" id="GBRH01256895">
    <property type="protein sequence ID" value="JAD41000.1"/>
    <property type="molecule type" value="Transcribed_RNA"/>
</dbReference>
<organism evidence="1">
    <name type="scientific">Arundo donax</name>
    <name type="common">Giant reed</name>
    <name type="synonym">Donax arundinaceus</name>
    <dbReference type="NCBI Taxonomy" id="35708"/>
    <lineage>
        <taxon>Eukaryota</taxon>
        <taxon>Viridiplantae</taxon>
        <taxon>Streptophyta</taxon>
        <taxon>Embryophyta</taxon>
        <taxon>Tracheophyta</taxon>
        <taxon>Spermatophyta</taxon>
        <taxon>Magnoliopsida</taxon>
        <taxon>Liliopsida</taxon>
        <taxon>Poales</taxon>
        <taxon>Poaceae</taxon>
        <taxon>PACMAD clade</taxon>
        <taxon>Arundinoideae</taxon>
        <taxon>Arundineae</taxon>
        <taxon>Arundo</taxon>
    </lineage>
</organism>
<proteinExistence type="predicted"/>
<protein>
    <submittedName>
        <fullName evidence="1">Uncharacterized protein</fullName>
    </submittedName>
</protein>
<dbReference type="AlphaFoldDB" id="A0A0A9QCF8"/>
<sequence length="54" mass="6522">MKKLFYKHHKVVLGSFRGNIGSAFLPYQEINMKWNKVRRWYVSFLSVFTVIDKL</sequence>
<reference evidence="1" key="2">
    <citation type="journal article" date="2015" name="Data Brief">
        <title>Shoot transcriptome of the giant reed, Arundo donax.</title>
        <authorList>
            <person name="Barrero R.A."/>
            <person name="Guerrero F.D."/>
            <person name="Moolhuijzen P."/>
            <person name="Goolsby J.A."/>
            <person name="Tidwell J."/>
            <person name="Bellgard S.E."/>
            <person name="Bellgard M.I."/>
        </authorList>
    </citation>
    <scope>NUCLEOTIDE SEQUENCE</scope>
    <source>
        <tissue evidence="1">Shoot tissue taken approximately 20 cm above the soil surface</tissue>
    </source>
</reference>
<reference evidence="1" key="1">
    <citation type="submission" date="2014-09" db="EMBL/GenBank/DDBJ databases">
        <authorList>
            <person name="Magalhaes I.L.F."/>
            <person name="Oliveira U."/>
            <person name="Santos F.R."/>
            <person name="Vidigal T.H.D.A."/>
            <person name="Brescovit A.D."/>
            <person name="Santos A.J."/>
        </authorList>
    </citation>
    <scope>NUCLEOTIDE SEQUENCE</scope>
    <source>
        <tissue evidence="1">Shoot tissue taken approximately 20 cm above the soil surface</tissue>
    </source>
</reference>